<dbReference type="PANTHER" id="PTHR39176">
    <property type="entry name" value="PERIPLASMIC PROTEIN-RELATED"/>
    <property type="match status" value="1"/>
</dbReference>
<name>A0ABT0BDH7_9SPHN</name>
<evidence type="ECO:0000313" key="3">
    <source>
        <dbReference type="Proteomes" id="UP001162881"/>
    </source>
</evidence>
<keyword evidence="3" id="KW-1185">Reference proteome</keyword>
<dbReference type="RefSeq" id="WP_244020157.1">
    <property type="nucleotide sequence ID" value="NZ_JALHLF010000033.1"/>
</dbReference>
<dbReference type="InterPro" id="IPR009739">
    <property type="entry name" value="LprI-like_N"/>
</dbReference>
<protein>
    <submittedName>
        <fullName evidence="2">Lysozyme inhibitor LprI family protein</fullName>
    </submittedName>
</protein>
<dbReference type="Proteomes" id="UP001162881">
    <property type="component" value="Unassembled WGS sequence"/>
</dbReference>
<proteinExistence type="predicted"/>
<evidence type="ECO:0000313" key="2">
    <source>
        <dbReference type="EMBL" id="MCJ2183039.1"/>
    </source>
</evidence>
<gene>
    <name evidence="2" type="ORF">MTR62_10080</name>
</gene>
<reference evidence="2" key="1">
    <citation type="submission" date="2022-03" db="EMBL/GenBank/DDBJ databases">
        <title>Identification of a novel bacterium isolated from mangrove sediments.</title>
        <authorList>
            <person name="Pan X."/>
        </authorList>
    </citation>
    <scope>NUCLEOTIDE SEQUENCE</scope>
    <source>
        <strain evidence="2">B1949</strain>
    </source>
</reference>
<dbReference type="Pfam" id="PF07007">
    <property type="entry name" value="LprI"/>
    <property type="match status" value="1"/>
</dbReference>
<dbReference type="PANTHER" id="PTHR39176:SF1">
    <property type="entry name" value="PERIPLASMIC PROTEIN"/>
    <property type="match status" value="1"/>
</dbReference>
<organism evidence="2 3">
    <name type="scientific">Novosphingobium organovorum</name>
    <dbReference type="NCBI Taxonomy" id="2930092"/>
    <lineage>
        <taxon>Bacteria</taxon>
        <taxon>Pseudomonadati</taxon>
        <taxon>Pseudomonadota</taxon>
        <taxon>Alphaproteobacteria</taxon>
        <taxon>Sphingomonadales</taxon>
        <taxon>Sphingomonadaceae</taxon>
        <taxon>Novosphingobium</taxon>
    </lineage>
</organism>
<sequence>MILTALVLAAAAAPDCASVKGALGQDECRLAQSMALDPAPDCDRRLTQFDMNVCRYREYLKADIALNQTWSQLAARWGKDSAVYAKALIAQRAWLTYRDAQCAIWETAYEGGSIVPLVVNDCRTELTRSRIATLQPLLEEH</sequence>
<feature type="domain" description="Lysozyme inhibitor LprI-like N-terminal" evidence="1">
    <location>
        <begin position="47"/>
        <end position="134"/>
    </location>
</feature>
<dbReference type="EMBL" id="JALHLF010000033">
    <property type="protein sequence ID" value="MCJ2183039.1"/>
    <property type="molecule type" value="Genomic_DNA"/>
</dbReference>
<evidence type="ECO:0000259" key="1">
    <source>
        <dbReference type="Pfam" id="PF07007"/>
    </source>
</evidence>
<dbReference type="Gene3D" id="1.20.1270.180">
    <property type="match status" value="1"/>
</dbReference>
<comment type="caution">
    <text evidence="2">The sequence shown here is derived from an EMBL/GenBank/DDBJ whole genome shotgun (WGS) entry which is preliminary data.</text>
</comment>
<accession>A0ABT0BDH7</accession>